<keyword evidence="2" id="KW-0963">Cytoplasm</keyword>
<feature type="coiled-coil region" evidence="5">
    <location>
        <begin position="542"/>
        <end position="597"/>
    </location>
</feature>
<evidence type="ECO:0000313" key="7">
    <source>
        <dbReference type="Proteomes" id="UP000266239"/>
    </source>
</evidence>
<dbReference type="PANTHER" id="PTHR20544:SF0">
    <property type="entry name" value="NUCLEOPROTEIN TPR_MLP1 DOMAIN-CONTAINING PROTEIN"/>
    <property type="match status" value="1"/>
</dbReference>
<sequence>MIRIQEELEDKARGMHLQEKELQHKIEELQFLNTQKTSQLQKKDADLSKLYAQVQRLQGEMQHPTNGGNSTSADAIELNKLLPPAIDRKSAGTSSAAPLSSIDDHDASSKQLDALGRENKALQDRLTSLESQVRTRDAEIDRLGKQLKDSVSTKDYATIKAKYDLEAYQIAQDLDKDQLTRQVDLLNDQVAKYEQKLVDALPSQQRLESLTQELKHAQGLNDKYMEQLQLLQQRLQRIEQEHELCDAKQSELTMASDQAEKLVQKLQQQLDDTTLQVTRLENALKATHYDKMSSANSVANLEAHVKVLTTELNQLKPKHAAVCQQLADESSNGKHWTKQRQALETELATLQSKVLWLVADRDRVVRTLQTNLDSATLECQAVARQLHQQSLANESQRSIDVQAQHASVHSEERVMLRRDNDALQVRVRRLELLRNELDVALRDAQAQGTSWKHQADHLQDQMTETLHDLAKANAQLNQVKMEVVHLQQDKTQLETQVADSRREIEKLAHMAPHEATAKLQESKWQKRVTEAVLSKQLVETQLSAAVAAKAGLEQRLAQAETKLRSADDRAIEINTKVSSLESELANVQSELASTKQSKLYFEAEYEAAMLAWTDQSKAFQTAQHDLDAADGAQRESARQIHDLQAALTASQTKCMYICVRNKVTR</sequence>
<feature type="coiled-coil region" evidence="5">
    <location>
        <begin position="105"/>
        <end position="132"/>
    </location>
</feature>
<feature type="coiled-coil region" evidence="5">
    <location>
        <begin position="176"/>
        <end position="283"/>
    </location>
</feature>
<evidence type="ECO:0000256" key="1">
    <source>
        <dbReference type="ARBA" id="ARBA00004114"/>
    </source>
</evidence>
<evidence type="ECO:0000256" key="3">
    <source>
        <dbReference type="ARBA" id="ARBA00023212"/>
    </source>
</evidence>
<reference evidence="6 7" key="1">
    <citation type="submission" date="2018-08" db="EMBL/GenBank/DDBJ databases">
        <title>Aphanomyces genome sequencing and annotation.</title>
        <authorList>
            <person name="Minardi D."/>
            <person name="Oidtmann B."/>
            <person name="Van Der Giezen M."/>
            <person name="Studholme D.J."/>
        </authorList>
    </citation>
    <scope>NUCLEOTIDE SEQUENCE [LARGE SCALE GENOMIC DNA]</scope>
    <source>
        <strain evidence="6 7">Yx</strain>
    </source>
</reference>
<dbReference type="InterPro" id="IPR051877">
    <property type="entry name" value="Centriole_BasalBody_StrucProt"/>
</dbReference>
<comment type="similarity">
    <text evidence="4">Belongs to the CEP135/TSGA10 family.</text>
</comment>
<dbReference type="AlphaFoldDB" id="A0A397BFB9"/>
<dbReference type="VEuPathDB" id="FungiDB:H257_12674"/>
<dbReference type="PANTHER" id="PTHR20544">
    <property type="entry name" value="CENTROSOMAL PROTEIN CEP135"/>
    <property type="match status" value="1"/>
</dbReference>
<comment type="caution">
    <text evidence="6">The sequence shown here is derived from an EMBL/GenBank/DDBJ whole genome shotgun (WGS) entry which is preliminary data.</text>
</comment>
<proteinExistence type="inferred from homology"/>
<protein>
    <submittedName>
        <fullName evidence="6">Uncharacterized protein</fullName>
    </submittedName>
</protein>
<comment type="subcellular location">
    <subcellularLocation>
        <location evidence="1">Cytoplasm</location>
        <location evidence="1">Cytoskeleton</location>
        <location evidence="1">Microtubule organizing center</location>
        <location evidence="1">Centrosome</location>
        <location evidence="1">Centriole</location>
    </subcellularLocation>
</comment>
<organism evidence="6 7">
    <name type="scientific">Aphanomyces astaci</name>
    <name type="common">Crayfish plague agent</name>
    <dbReference type="NCBI Taxonomy" id="112090"/>
    <lineage>
        <taxon>Eukaryota</taxon>
        <taxon>Sar</taxon>
        <taxon>Stramenopiles</taxon>
        <taxon>Oomycota</taxon>
        <taxon>Saprolegniomycetes</taxon>
        <taxon>Saprolegniales</taxon>
        <taxon>Verrucalvaceae</taxon>
        <taxon>Aphanomyces</taxon>
    </lineage>
</organism>
<evidence type="ECO:0000256" key="5">
    <source>
        <dbReference type="SAM" id="Coils"/>
    </source>
</evidence>
<feature type="coiled-coil region" evidence="5">
    <location>
        <begin position="15"/>
        <end position="60"/>
    </location>
</feature>
<keyword evidence="3" id="KW-0206">Cytoskeleton</keyword>
<keyword evidence="5" id="KW-0175">Coiled coil</keyword>
<name>A0A397BFB9_APHAT</name>
<dbReference type="GO" id="GO:0005814">
    <property type="term" value="C:centriole"/>
    <property type="evidence" value="ECO:0007669"/>
    <property type="project" value="UniProtKB-SubCell"/>
</dbReference>
<gene>
    <name evidence="6" type="ORF">DYB25_003220</name>
</gene>
<evidence type="ECO:0000256" key="4">
    <source>
        <dbReference type="ARBA" id="ARBA00038123"/>
    </source>
</evidence>
<accession>A0A397BFB9</accession>
<dbReference type="Proteomes" id="UP000266239">
    <property type="component" value="Unassembled WGS sequence"/>
</dbReference>
<dbReference type="EMBL" id="QUTA01004574">
    <property type="protein sequence ID" value="RHY19234.1"/>
    <property type="molecule type" value="Genomic_DNA"/>
</dbReference>
<feature type="coiled-coil region" evidence="5">
    <location>
        <begin position="427"/>
        <end position="510"/>
    </location>
</feature>
<evidence type="ECO:0000256" key="2">
    <source>
        <dbReference type="ARBA" id="ARBA00022490"/>
    </source>
</evidence>
<evidence type="ECO:0000313" key="6">
    <source>
        <dbReference type="EMBL" id="RHY19234.1"/>
    </source>
</evidence>